<sequence>MADASLRLLLLLQQIPREPRYISSQQLYERLEDAGYPVSLRTVQRDLVKLSSHFPLIQSEATGRGKTGIAWAFSKDSQHMAFPGMDAVTALTVSMALEHLKPLLPPQVLQHLQPWQQEAEEQLHKLNSSKYQGWMDKVRITQQHFLQAPQVDAEAVALIYEALLENRQFKATYKGKAERIIHPYGLVQQGHTLYLLCRFYEFDDVRITALHRYQAVQLLDESVRPFPEFNIDDYLDGGAMQWLLPDQQRIALKLRISSWLSPLLEETPLSMQQTLTVDAQNPEQYVLDAEVLDGMQLRRWLLSQGSGLQVLEPEYLRQWMRTIVQEQAESYLAGESGLRKKRPSA</sequence>
<accession>A0AAF0AJH4</accession>
<organism evidence="3 4">
    <name type="scientific">Denitrificimonas caeni</name>
    <dbReference type="NCBI Taxonomy" id="521720"/>
    <lineage>
        <taxon>Bacteria</taxon>
        <taxon>Pseudomonadati</taxon>
        <taxon>Pseudomonadota</taxon>
        <taxon>Gammaproteobacteria</taxon>
        <taxon>Pseudomonadales</taxon>
        <taxon>Pseudomonadaceae</taxon>
        <taxon>Denitrificimonas</taxon>
    </lineage>
</organism>
<dbReference type="PROSITE" id="PS52050">
    <property type="entry name" value="WYL"/>
    <property type="match status" value="1"/>
</dbReference>
<evidence type="ECO:0000259" key="2">
    <source>
        <dbReference type="Pfam" id="PF25583"/>
    </source>
</evidence>
<dbReference type="KEGG" id="dce:O6P33_08350"/>
<protein>
    <submittedName>
        <fullName evidence="3">WYL domain-containing protein</fullName>
    </submittedName>
</protein>
<dbReference type="RefSeq" id="WP_269817329.1">
    <property type="nucleotide sequence ID" value="NZ_CP114976.1"/>
</dbReference>
<evidence type="ECO:0000313" key="4">
    <source>
        <dbReference type="Proteomes" id="UP001212189"/>
    </source>
</evidence>
<dbReference type="EMBL" id="CP114976">
    <property type="protein sequence ID" value="WBE24386.1"/>
    <property type="molecule type" value="Genomic_DNA"/>
</dbReference>
<dbReference type="Pfam" id="PF25583">
    <property type="entry name" value="WCX"/>
    <property type="match status" value="1"/>
</dbReference>
<dbReference type="Pfam" id="PF13280">
    <property type="entry name" value="WYL"/>
    <property type="match status" value="1"/>
</dbReference>
<dbReference type="Proteomes" id="UP001212189">
    <property type="component" value="Chromosome"/>
</dbReference>
<proteinExistence type="predicted"/>
<name>A0AAF0AJH4_9GAMM</name>
<feature type="domain" description="WYL" evidence="1">
    <location>
        <begin position="155"/>
        <end position="217"/>
    </location>
</feature>
<dbReference type="SUPFAM" id="SSF46785">
    <property type="entry name" value="Winged helix' DNA-binding domain"/>
    <property type="match status" value="1"/>
</dbReference>
<feature type="domain" description="WCX" evidence="2">
    <location>
        <begin position="249"/>
        <end position="326"/>
    </location>
</feature>
<dbReference type="PANTHER" id="PTHR34580">
    <property type="match status" value="1"/>
</dbReference>
<dbReference type="InterPro" id="IPR036390">
    <property type="entry name" value="WH_DNA-bd_sf"/>
</dbReference>
<dbReference type="InterPro" id="IPR026881">
    <property type="entry name" value="WYL_dom"/>
</dbReference>
<gene>
    <name evidence="3" type="ORF">O6P33_08350</name>
</gene>
<dbReference type="InterPro" id="IPR051534">
    <property type="entry name" value="CBASS_pafABC_assoc_protein"/>
</dbReference>
<dbReference type="AlphaFoldDB" id="A0AAF0AJH4"/>
<reference evidence="3 4" key="1">
    <citation type="submission" date="2022-12" db="EMBL/GenBank/DDBJ databases">
        <title>Coexistence and Characterization of a Novel Tigecycline Resistance gene tet(X) variant and blaNDM-1 in a Pseudomonas caeni Isolate of Chicken Origin.</title>
        <authorList>
            <person name="Lu X."/>
            <person name="Zhang L."/>
            <person name="Li R."/>
            <person name="Wang Z."/>
        </authorList>
    </citation>
    <scope>NUCLEOTIDE SEQUENCE [LARGE SCALE GENOMIC DNA]</scope>
    <source>
        <strain evidence="3 4">CE14</strain>
    </source>
</reference>
<dbReference type="PANTHER" id="PTHR34580:SF1">
    <property type="entry name" value="PROTEIN PAFC"/>
    <property type="match status" value="1"/>
</dbReference>
<keyword evidence="4" id="KW-1185">Reference proteome</keyword>
<dbReference type="InterPro" id="IPR057727">
    <property type="entry name" value="WCX_dom"/>
</dbReference>
<evidence type="ECO:0000313" key="3">
    <source>
        <dbReference type="EMBL" id="WBE24386.1"/>
    </source>
</evidence>
<evidence type="ECO:0000259" key="1">
    <source>
        <dbReference type="Pfam" id="PF13280"/>
    </source>
</evidence>